<gene>
    <name evidence="2" type="primary">LOC109701330</name>
</gene>
<sequence>MSMKAPPTLLQLAGQSLLQNDALDISVVETLPMELFPPLFMEAFTWRRNEIVKAMVQAWPFPCLPLGALIQKTRDLETLQVALDGIDKLLCQQVRPRRWKLQVLDLGSEHQNFWNMWSKSMPEDCILQTKSKNQAAEVPPRIGVKQPLRLIVDVNLEPCDLNKFQLYLFEVLGLLELDWMEELVMDCPWTLQALVMFAPYLGQMRNLHKLNISHTCVSESITPEQHEQLVTTFTSQFGKLGCLQQLCMSRAYFLHGHLHQVLRCLKNPLKSLSITHCQLEESDLQCLSRCLSIRQLEHLSLRGVPLTYVSPEPLRVLLERVAETLKTLDLEDCEITDPQLTTLLPALSHCSQLTTFCFYGNDISISVLKDLLHHTARLCQLSQELYPVPVESYDEQEQLVVQLTSQCLNLARLQVLSLDSVSFLESHLDQVLRLPTSGGSPSQAARTTTLLSTVAWPMAVECRCFLISQVTYMNLRDTDGFSLGVFLLQSSVCILLNDYLGMHVVLKVLLGTVHISCMDQLETGGLFLDACQEPLIADPSE</sequence>
<proteinExistence type="predicted"/>
<dbReference type="Proteomes" id="UP001732720">
    <property type="component" value="Chromosome 7"/>
</dbReference>
<accession>A0AC58N278</accession>
<keyword evidence="1" id="KW-1185">Reference proteome</keyword>
<reference evidence="2" key="1">
    <citation type="submission" date="2025-08" db="UniProtKB">
        <authorList>
            <consortium name="RefSeq"/>
        </authorList>
    </citation>
    <scope>IDENTIFICATION</scope>
</reference>
<organism evidence="1 2">
    <name type="scientific">Castor canadensis</name>
    <name type="common">American beaver</name>
    <dbReference type="NCBI Taxonomy" id="51338"/>
    <lineage>
        <taxon>Eukaryota</taxon>
        <taxon>Metazoa</taxon>
        <taxon>Chordata</taxon>
        <taxon>Craniata</taxon>
        <taxon>Vertebrata</taxon>
        <taxon>Euteleostomi</taxon>
        <taxon>Mammalia</taxon>
        <taxon>Eutheria</taxon>
        <taxon>Euarchontoglires</taxon>
        <taxon>Glires</taxon>
        <taxon>Rodentia</taxon>
        <taxon>Castorimorpha</taxon>
        <taxon>Castoridae</taxon>
        <taxon>Castor</taxon>
    </lineage>
</organism>
<name>A0AC58N278_CASCN</name>
<protein>
    <submittedName>
        <fullName evidence="2">PRAME family member 12-like</fullName>
    </submittedName>
</protein>
<evidence type="ECO:0000313" key="2">
    <source>
        <dbReference type="RefSeq" id="XP_073935769.1"/>
    </source>
</evidence>
<evidence type="ECO:0000313" key="1">
    <source>
        <dbReference type="Proteomes" id="UP001732720"/>
    </source>
</evidence>
<dbReference type="RefSeq" id="XP_073935769.1">
    <property type="nucleotide sequence ID" value="XM_074079668.1"/>
</dbReference>